<feature type="chain" id="PRO_5046045686" evidence="1">
    <location>
        <begin position="24"/>
        <end position="127"/>
    </location>
</feature>
<reference evidence="3" key="1">
    <citation type="journal article" date="2019" name="Int. J. Syst. Evol. Microbiol.">
        <title>The Global Catalogue of Microorganisms (GCM) 10K type strain sequencing project: providing services to taxonomists for standard genome sequencing and annotation.</title>
        <authorList>
            <consortium name="The Broad Institute Genomics Platform"/>
            <consortium name="The Broad Institute Genome Sequencing Center for Infectious Disease"/>
            <person name="Wu L."/>
            <person name="Ma J."/>
        </authorList>
    </citation>
    <scope>NUCLEOTIDE SEQUENCE [LARGE SCALE GENOMIC DNA]</scope>
    <source>
        <strain evidence="3">CCUG 66188</strain>
    </source>
</reference>
<proteinExistence type="predicted"/>
<comment type="caution">
    <text evidence="2">The sequence shown here is derived from an EMBL/GenBank/DDBJ whole genome shotgun (WGS) entry which is preliminary data.</text>
</comment>
<keyword evidence="3" id="KW-1185">Reference proteome</keyword>
<organism evidence="2 3">
    <name type="scientific">Dysgonomonas termitidis</name>
    <dbReference type="NCBI Taxonomy" id="1516126"/>
    <lineage>
        <taxon>Bacteria</taxon>
        <taxon>Pseudomonadati</taxon>
        <taxon>Bacteroidota</taxon>
        <taxon>Bacteroidia</taxon>
        <taxon>Bacteroidales</taxon>
        <taxon>Dysgonomonadaceae</taxon>
        <taxon>Dysgonomonas</taxon>
    </lineage>
</organism>
<keyword evidence="1" id="KW-0732">Signal</keyword>
<dbReference type="Proteomes" id="UP001596023">
    <property type="component" value="Unassembled WGS sequence"/>
</dbReference>
<accession>A0ABV9L2B3</accession>
<evidence type="ECO:0000256" key="1">
    <source>
        <dbReference type="SAM" id="SignalP"/>
    </source>
</evidence>
<dbReference type="EMBL" id="JBHSGN010000139">
    <property type="protein sequence ID" value="MFC4676502.1"/>
    <property type="molecule type" value="Genomic_DNA"/>
</dbReference>
<gene>
    <name evidence="2" type="ORF">ACFO6W_22730</name>
</gene>
<evidence type="ECO:0000313" key="3">
    <source>
        <dbReference type="Proteomes" id="UP001596023"/>
    </source>
</evidence>
<protein>
    <submittedName>
        <fullName evidence="2">Uncharacterized protein</fullName>
    </submittedName>
</protein>
<name>A0ABV9L2B3_9BACT</name>
<sequence>MKQINMKTLTTLLAIQFCVILHAGDGKGAGNKSIPAGSRPVAAPIKPTVPDKPMVSSFPGGIILSRVQLKSSDDLSPYADKQSGDYSERSQSLAGLLVFHTGGGDSSLPKGLYVWDGDKWQKVSYEL</sequence>
<feature type="signal peptide" evidence="1">
    <location>
        <begin position="1"/>
        <end position="23"/>
    </location>
</feature>
<dbReference type="RefSeq" id="WP_380000805.1">
    <property type="nucleotide sequence ID" value="NZ_JBHSGN010000139.1"/>
</dbReference>
<evidence type="ECO:0000313" key="2">
    <source>
        <dbReference type="EMBL" id="MFC4676502.1"/>
    </source>
</evidence>